<dbReference type="GO" id="GO:0016020">
    <property type="term" value="C:membrane"/>
    <property type="evidence" value="ECO:0007669"/>
    <property type="project" value="UniProtKB-SubCell"/>
</dbReference>
<evidence type="ECO:0000256" key="1">
    <source>
        <dbReference type="ARBA" id="ARBA00004141"/>
    </source>
</evidence>
<evidence type="ECO:0000313" key="11">
    <source>
        <dbReference type="Proteomes" id="UP000077927"/>
    </source>
</evidence>
<feature type="transmembrane region" description="Helical" evidence="7">
    <location>
        <begin position="202"/>
        <end position="224"/>
    </location>
</feature>
<sequence length="237" mass="23943">MIDLILAALAGVLTIASPCVLPVLPMVLSASSDESSALRPVAIALGFVLAFSALGVAFGALSSSLAWAQDAVRTVAIVILLLSGLARLWPSAFERLVAPLGGIIDRFAGVAAGITSGTGTGLAGGFVLGMTLGVVWTPCAGPTLAAILALVAKAQDLGRAGVLLALFSAGAAIPLLVIAYGGRYVTAQVRKVSRYAQRLQQVFGAAVVVTAVAMLFQVDTLVVARLSTVLPSIHLGV</sequence>
<dbReference type="AlphaFoldDB" id="A0A848P5H5"/>
<dbReference type="InterPro" id="IPR051790">
    <property type="entry name" value="Cytochrome_c-biogenesis_DsbD"/>
</dbReference>
<feature type="transmembrane region" description="Helical" evidence="7">
    <location>
        <begin position="126"/>
        <end position="150"/>
    </location>
</feature>
<keyword evidence="3 7" id="KW-0812">Transmembrane</keyword>
<comment type="similarity">
    <text evidence="2">Belongs to the DsbD family.</text>
</comment>
<evidence type="ECO:0000313" key="12">
    <source>
        <dbReference type="Proteomes" id="UP000575469"/>
    </source>
</evidence>
<dbReference type="RefSeq" id="WP_021193034.1">
    <property type="nucleotide sequence ID" value="NZ_CP012606.1"/>
</dbReference>
<keyword evidence="5 7" id="KW-1133">Transmembrane helix</keyword>
<evidence type="ECO:0000256" key="5">
    <source>
        <dbReference type="ARBA" id="ARBA00022989"/>
    </source>
</evidence>
<proteinExistence type="inferred from homology"/>
<feature type="transmembrane region" description="Helical" evidence="7">
    <location>
        <begin position="71"/>
        <end position="89"/>
    </location>
</feature>
<comment type="subcellular location">
    <subcellularLocation>
        <location evidence="1">Membrane</location>
        <topology evidence="1">Multi-pass membrane protein</topology>
    </subcellularLocation>
</comment>
<dbReference type="Proteomes" id="UP000575469">
    <property type="component" value="Unassembled WGS sequence"/>
</dbReference>
<accession>A0A848P5H5</accession>
<dbReference type="PANTHER" id="PTHR31272">
    <property type="entry name" value="CYTOCHROME C-TYPE BIOGENESIS PROTEIN HI_1454-RELATED"/>
    <property type="match status" value="1"/>
</dbReference>
<dbReference type="Pfam" id="PF02683">
    <property type="entry name" value="DsbD_TM"/>
    <property type="match status" value="1"/>
</dbReference>
<evidence type="ECO:0000256" key="7">
    <source>
        <dbReference type="SAM" id="Phobius"/>
    </source>
</evidence>
<dbReference type="InterPro" id="IPR003834">
    <property type="entry name" value="Cyt_c_assmbl_TM_dom"/>
</dbReference>
<evidence type="ECO:0000259" key="8">
    <source>
        <dbReference type="Pfam" id="PF02683"/>
    </source>
</evidence>
<keyword evidence="6 7" id="KW-0472">Membrane</keyword>
<evidence type="ECO:0000256" key="6">
    <source>
        <dbReference type="ARBA" id="ARBA00023136"/>
    </source>
</evidence>
<protein>
    <submittedName>
        <fullName evidence="10">Cytochrome c biogenesis protein CcdA</fullName>
    </submittedName>
    <submittedName>
        <fullName evidence="9">Description family protein</fullName>
    </submittedName>
</protein>
<gene>
    <name evidence="9" type="ORF">ACS15_5607</name>
    <name evidence="10" type="ORF">HGR00_22915</name>
</gene>
<dbReference type="GO" id="GO:0017004">
    <property type="term" value="P:cytochrome complex assembly"/>
    <property type="evidence" value="ECO:0007669"/>
    <property type="project" value="UniProtKB-KW"/>
</dbReference>
<evidence type="ECO:0000256" key="2">
    <source>
        <dbReference type="ARBA" id="ARBA00006143"/>
    </source>
</evidence>
<feature type="domain" description="Cytochrome C biogenesis protein transmembrane" evidence="8">
    <location>
        <begin position="6"/>
        <end position="216"/>
    </location>
</feature>
<dbReference type="EMBL" id="CP012606">
    <property type="protein sequence ID" value="ANH75580.1"/>
    <property type="molecule type" value="Genomic_DNA"/>
</dbReference>
<dbReference type="EMBL" id="JABBZM010000025">
    <property type="protein sequence ID" value="NMV40767.1"/>
    <property type="molecule type" value="Genomic_DNA"/>
</dbReference>
<organism evidence="10 12">
    <name type="scientific">Ralstonia insidiosa</name>
    <dbReference type="NCBI Taxonomy" id="190721"/>
    <lineage>
        <taxon>Bacteria</taxon>
        <taxon>Pseudomonadati</taxon>
        <taxon>Pseudomonadota</taxon>
        <taxon>Betaproteobacteria</taxon>
        <taxon>Burkholderiales</taxon>
        <taxon>Burkholderiaceae</taxon>
        <taxon>Ralstonia</taxon>
    </lineage>
</organism>
<feature type="transmembrane region" description="Helical" evidence="7">
    <location>
        <begin position="40"/>
        <end position="59"/>
    </location>
</feature>
<keyword evidence="4" id="KW-0201">Cytochrome c-type biogenesis</keyword>
<dbReference type="KEGG" id="rin:ACS15_5607"/>
<evidence type="ECO:0000256" key="4">
    <source>
        <dbReference type="ARBA" id="ARBA00022748"/>
    </source>
</evidence>
<feature type="transmembrane region" description="Helical" evidence="7">
    <location>
        <begin position="162"/>
        <end position="182"/>
    </location>
</feature>
<reference evidence="9 11" key="1">
    <citation type="submission" date="2015-09" db="EMBL/GenBank/DDBJ databases">
        <authorList>
            <person name="Xu Y."/>
            <person name="Nagy A."/>
            <person name="Liu N.T."/>
            <person name="Nou X."/>
        </authorList>
    </citation>
    <scope>NUCLEOTIDE SEQUENCE [LARGE SCALE GENOMIC DNA]</scope>
    <source>
        <strain evidence="9 11">FC1138</strain>
    </source>
</reference>
<dbReference type="Proteomes" id="UP000077927">
    <property type="component" value="Chromosome 2"/>
</dbReference>
<reference evidence="10 12" key="2">
    <citation type="submission" date="2020-04" db="EMBL/GenBank/DDBJ databases">
        <title>Ralstonia insidiosa genome sequencing and assembly.</title>
        <authorList>
            <person name="Martins R.C.R."/>
            <person name="Perdigao-Neto L.V."/>
            <person name="Levin A.S.S."/>
            <person name="Costa S.F."/>
        </authorList>
    </citation>
    <scope>NUCLEOTIDE SEQUENCE [LARGE SCALE GENOMIC DNA]</scope>
    <source>
        <strain evidence="10 12">5047</strain>
    </source>
</reference>
<evidence type="ECO:0000313" key="10">
    <source>
        <dbReference type="EMBL" id="NMV40767.1"/>
    </source>
</evidence>
<evidence type="ECO:0000256" key="3">
    <source>
        <dbReference type="ARBA" id="ARBA00022692"/>
    </source>
</evidence>
<evidence type="ECO:0000313" key="9">
    <source>
        <dbReference type="EMBL" id="ANH75580.1"/>
    </source>
</evidence>
<name>A0A848P5H5_9RALS</name>
<dbReference type="PANTHER" id="PTHR31272:SF9">
    <property type="entry name" value="BLL1027 PROTEIN"/>
    <property type="match status" value="1"/>
</dbReference>